<gene>
    <name evidence="2" type="ORF">HO133_008407</name>
</gene>
<feature type="repeat" description="ANK" evidence="1">
    <location>
        <begin position="113"/>
        <end position="145"/>
    </location>
</feature>
<dbReference type="SMART" id="SM00248">
    <property type="entry name" value="ANK"/>
    <property type="match status" value="2"/>
</dbReference>
<dbReference type="AlphaFoldDB" id="A0A8H6CPP1"/>
<evidence type="ECO:0000313" key="3">
    <source>
        <dbReference type="Proteomes" id="UP000593566"/>
    </source>
</evidence>
<evidence type="ECO:0000313" key="2">
    <source>
        <dbReference type="EMBL" id="KAF6226966.1"/>
    </source>
</evidence>
<dbReference type="RefSeq" id="XP_037155274.1">
    <property type="nucleotide sequence ID" value="XM_037299273.1"/>
</dbReference>
<dbReference type="GeneID" id="59336803"/>
<organism evidence="2 3">
    <name type="scientific">Letharia lupina</name>
    <dbReference type="NCBI Taxonomy" id="560253"/>
    <lineage>
        <taxon>Eukaryota</taxon>
        <taxon>Fungi</taxon>
        <taxon>Dikarya</taxon>
        <taxon>Ascomycota</taxon>
        <taxon>Pezizomycotina</taxon>
        <taxon>Lecanoromycetes</taxon>
        <taxon>OSLEUM clade</taxon>
        <taxon>Lecanoromycetidae</taxon>
        <taxon>Lecanorales</taxon>
        <taxon>Lecanorineae</taxon>
        <taxon>Parmeliaceae</taxon>
        <taxon>Letharia</taxon>
    </lineage>
</organism>
<sequence>MLDMHDVHGLRQRKRPNSREWKAFSRQWPLLSYASNHWIRAHALNASLEPTSNYERGGNFGFWVQCLFSLDPQAGIRVARDTQPLYYAGLRAMVGSLISANRDTDLDTLGGRNASTALQVACYRGHYEVAKDLLDAGANPYHRDRYGRSSLFYALCHGNKDIAELLRQYLRSRTDPKGEAASIHVEEAFAAARMFMAGAAH</sequence>
<keyword evidence="3" id="KW-1185">Reference proteome</keyword>
<dbReference type="InterPro" id="IPR002110">
    <property type="entry name" value="Ankyrin_rpt"/>
</dbReference>
<dbReference type="PROSITE" id="PS50088">
    <property type="entry name" value="ANK_REPEAT"/>
    <property type="match status" value="1"/>
</dbReference>
<comment type="caution">
    <text evidence="2">The sequence shown here is derived from an EMBL/GenBank/DDBJ whole genome shotgun (WGS) entry which is preliminary data.</text>
</comment>
<accession>A0A8H6CPP1</accession>
<dbReference type="EMBL" id="JACCJB010000005">
    <property type="protein sequence ID" value="KAF6226966.1"/>
    <property type="molecule type" value="Genomic_DNA"/>
</dbReference>
<evidence type="ECO:0000256" key="1">
    <source>
        <dbReference type="PROSITE-ProRule" id="PRU00023"/>
    </source>
</evidence>
<dbReference type="Pfam" id="PF12796">
    <property type="entry name" value="Ank_2"/>
    <property type="match status" value="1"/>
</dbReference>
<reference evidence="2 3" key="1">
    <citation type="journal article" date="2020" name="Genomics">
        <title>Complete, high-quality genomes from long-read metagenomic sequencing of two wolf lichen thalli reveals enigmatic genome architecture.</title>
        <authorList>
            <person name="McKenzie S.K."/>
            <person name="Walston R.F."/>
            <person name="Allen J.L."/>
        </authorList>
    </citation>
    <scope>NUCLEOTIDE SEQUENCE [LARGE SCALE GENOMIC DNA]</scope>
    <source>
        <strain evidence="2">WasteWater1</strain>
    </source>
</reference>
<dbReference type="Proteomes" id="UP000593566">
    <property type="component" value="Unassembled WGS sequence"/>
</dbReference>
<dbReference type="PROSITE" id="PS50297">
    <property type="entry name" value="ANK_REP_REGION"/>
    <property type="match status" value="1"/>
</dbReference>
<evidence type="ECO:0008006" key="4">
    <source>
        <dbReference type="Google" id="ProtNLM"/>
    </source>
</evidence>
<dbReference type="SUPFAM" id="SSF48403">
    <property type="entry name" value="Ankyrin repeat"/>
    <property type="match status" value="1"/>
</dbReference>
<protein>
    <recommendedName>
        <fullName evidence="4">Ankyrin repeat domain-containing protein</fullName>
    </recommendedName>
</protein>
<keyword evidence="1" id="KW-0040">ANK repeat</keyword>
<name>A0A8H6CPP1_9LECA</name>
<proteinExistence type="predicted"/>
<dbReference type="InterPro" id="IPR036770">
    <property type="entry name" value="Ankyrin_rpt-contain_sf"/>
</dbReference>
<dbReference type="Gene3D" id="1.25.40.20">
    <property type="entry name" value="Ankyrin repeat-containing domain"/>
    <property type="match status" value="1"/>
</dbReference>